<dbReference type="SUPFAM" id="SSF49562">
    <property type="entry name" value="C2 domain (Calcium/lipid-binding domain, CaLB)"/>
    <property type="match status" value="1"/>
</dbReference>
<evidence type="ECO:0000313" key="1">
    <source>
        <dbReference type="EMBL" id="GFR15025.1"/>
    </source>
</evidence>
<sequence length="99" mass="11275">MIKSKRTVPQSVTNQQQELIFDETFSFAVSGRFFDSCSFTFSVMVAGSSPAVKDITHGQVVIGPFMYARGEQLQHWQEMLSNPRNMVMRWHSLEVSKKG</sequence>
<gene>
    <name evidence="1" type="ORF">TNCT_245231</name>
</gene>
<dbReference type="AlphaFoldDB" id="A0A8X6LMA6"/>
<organism evidence="1 2">
    <name type="scientific">Trichonephila clavata</name>
    <name type="common">Joro spider</name>
    <name type="synonym">Nephila clavata</name>
    <dbReference type="NCBI Taxonomy" id="2740835"/>
    <lineage>
        <taxon>Eukaryota</taxon>
        <taxon>Metazoa</taxon>
        <taxon>Ecdysozoa</taxon>
        <taxon>Arthropoda</taxon>
        <taxon>Chelicerata</taxon>
        <taxon>Arachnida</taxon>
        <taxon>Araneae</taxon>
        <taxon>Araneomorphae</taxon>
        <taxon>Entelegynae</taxon>
        <taxon>Araneoidea</taxon>
        <taxon>Nephilidae</taxon>
        <taxon>Trichonephila</taxon>
    </lineage>
</organism>
<name>A0A8X6LMA6_TRICU</name>
<dbReference type="EMBL" id="BMAO01007297">
    <property type="protein sequence ID" value="GFR15025.1"/>
    <property type="molecule type" value="Genomic_DNA"/>
</dbReference>
<dbReference type="OrthoDB" id="6426313at2759"/>
<comment type="caution">
    <text evidence="1">The sequence shown here is derived from an EMBL/GenBank/DDBJ whole genome shotgun (WGS) entry which is preliminary data.</text>
</comment>
<dbReference type="InterPro" id="IPR035892">
    <property type="entry name" value="C2_domain_sf"/>
</dbReference>
<keyword evidence="2" id="KW-1185">Reference proteome</keyword>
<accession>A0A8X6LMA6</accession>
<reference evidence="1" key="1">
    <citation type="submission" date="2020-07" db="EMBL/GenBank/DDBJ databases">
        <title>Multicomponent nature underlies the extraordinary mechanical properties of spider dragline silk.</title>
        <authorList>
            <person name="Kono N."/>
            <person name="Nakamura H."/>
            <person name="Mori M."/>
            <person name="Yoshida Y."/>
            <person name="Ohtoshi R."/>
            <person name="Malay A.D."/>
            <person name="Moran D.A.P."/>
            <person name="Tomita M."/>
            <person name="Numata K."/>
            <person name="Arakawa K."/>
        </authorList>
    </citation>
    <scope>NUCLEOTIDE SEQUENCE</scope>
</reference>
<evidence type="ECO:0000313" key="2">
    <source>
        <dbReference type="Proteomes" id="UP000887116"/>
    </source>
</evidence>
<protein>
    <submittedName>
        <fullName evidence="1">Uncharacterized protein</fullName>
    </submittedName>
</protein>
<proteinExistence type="predicted"/>
<dbReference type="Gene3D" id="2.60.40.150">
    <property type="entry name" value="C2 domain"/>
    <property type="match status" value="1"/>
</dbReference>
<dbReference type="Proteomes" id="UP000887116">
    <property type="component" value="Unassembled WGS sequence"/>
</dbReference>